<reference evidence="2 3" key="1">
    <citation type="journal article" date="2019" name="Fungal Biol. Biotechnol.">
        <title>Draft genome sequence of fastidious pathogen Ceratobasidium theobromae, which causes vascular-streak dieback in Theobroma cacao.</title>
        <authorList>
            <person name="Ali S.S."/>
            <person name="Asman A."/>
            <person name="Shao J."/>
            <person name="Firmansyah A.P."/>
            <person name="Susilo A.W."/>
            <person name="Rosmana A."/>
            <person name="McMahon P."/>
            <person name="Junaid M."/>
            <person name="Guest D."/>
            <person name="Kheng T.Y."/>
            <person name="Meinhardt L.W."/>
            <person name="Bailey B.A."/>
        </authorList>
    </citation>
    <scope>NUCLEOTIDE SEQUENCE [LARGE SCALE GENOMIC DNA]</scope>
    <source>
        <strain evidence="2 3">CT2</strain>
    </source>
</reference>
<proteinExistence type="predicted"/>
<protein>
    <recommendedName>
        <fullName evidence="4">Transmembrane protein</fullName>
    </recommendedName>
</protein>
<evidence type="ECO:0000313" key="2">
    <source>
        <dbReference type="EMBL" id="KAB5590384.1"/>
    </source>
</evidence>
<feature type="signal peptide" evidence="1">
    <location>
        <begin position="1"/>
        <end position="25"/>
    </location>
</feature>
<evidence type="ECO:0000313" key="3">
    <source>
        <dbReference type="Proteomes" id="UP000383932"/>
    </source>
</evidence>
<dbReference type="EMBL" id="SSOP01000174">
    <property type="protein sequence ID" value="KAB5590384.1"/>
    <property type="molecule type" value="Genomic_DNA"/>
</dbReference>
<dbReference type="OrthoDB" id="3247384at2759"/>
<evidence type="ECO:0008006" key="4">
    <source>
        <dbReference type="Google" id="ProtNLM"/>
    </source>
</evidence>
<evidence type="ECO:0000256" key="1">
    <source>
        <dbReference type="SAM" id="SignalP"/>
    </source>
</evidence>
<sequence length="211" mass="22208">MAFQSMTRFVALALIVLSLGFLVKASPIAVSAPTTGKELATIEERTANCYYNSCYGGLDIVALMLRLQAAIEVKLGLLDGCLQSGGYEAVILDIEGLLYAAVGGIRGYRIGLLGLLSGKALTVARIWSAIVISIATHCNRWYGHAEFDVFLGLIARLDLAMKLCLGAIVNIGGIFGGFGGLCVGLFTRVQVGLLLKVKFGLCLGVLGLGGY</sequence>
<gene>
    <name evidence="2" type="ORF">CTheo_6185</name>
</gene>
<dbReference type="AlphaFoldDB" id="A0A5N5QFE5"/>
<keyword evidence="1" id="KW-0732">Signal</keyword>
<keyword evidence="3" id="KW-1185">Reference proteome</keyword>
<name>A0A5N5QFE5_9AGAM</name>
<organism evidence="2 3">
    <name type="scientific">Ceratobasidium theobromae</name>
    <dbReference type="NCBI Taxonomy" id="1582974"/>
    <lineage>
        <taxon>Eukaryota</taxon>
        <taxon>Fungi</taxon>
        <taxon>Dikarya</taxon>
        <taxon>Basidiomycota</taxon>
        <taxon>Agaricomycotina</taxon>
        <taxon>Agaricomycetes</taxon>
        <taxon>Cantharellales</taxon>
        <taxon>Ceratobasidiaceae</taxon>
        <taxon>Ceratobasidium</taxon>
    </lineage>
</organism>
<accession>A0A5N5QFE5</accession>
<comment type="caution">
    <text evidence="2">The sequence shown here is derived from an EMBL/GenBank/DDBJ whole genome shotgun (WGS) entry which is preliminary data.</text>
</comment>
<dbReference type="Proteomes" id="UP000383932">
    <property type="component" value="Unassembled WGS sequence"/>
</dbReference>
<feature type="chain" id="PRO_5024369167" description="Transmembrane protein" evidence="1">
    <location>
        <begin position="26"/>
        <end position="211"/>
    </location>
</feature>